<dbReference type="Proteomes" id="UP000261187">
    <property type="component" value="Unassembled WGS sequence"/>
</dbReference>
<evidence type="ECO:0000256" key="1">
    <source>
        <dbReference type="SAM" id="SignalP"/>
    </source>
</evidence>
<protein>
    <submittedName>
        <fullName evidence="2">Uncharacterized protein</fullName>
    </submittedName>
</protein>
<feature type="signal peptide" evidence="1">
    <location>
        <begin position="1"/>
        <end position="20"/>
    </location>
</feature>
<reference evidence="2 3" key="1">
    <citation type="submission" date="2018-08" db="EMBL/GenBank/DDBJ databases">
        <title>A genome reference for cultivated species of the human gut microbiota.</title>
        <authorList>
            <person name="Zou Y."/>
            <person name="Xue W."/>
            <person name="Luo G."/>
        </authorList>
    </citation>
    <scope>NUCLEOTIDE SEQUENCE [LARGE SCALE GENOMIC DNA]</scope>
    <source>
        <strain evidence="2 3">TF06-40</strain>
    </source>
</reference>
<dbReference type="EMBL" id="QSSA01000003">
    <property type="protein sequence ID" value="RGL63926.1"/>
    <property type="molecule type" value="Genomic_DNA"/>
</dbReference>
<dbReference type="PROSITE" id="PS51257">
    <property type="entry name" value="PROKAR_LIPOPROTEIN"/>
    <property type="match status" value="1"/>
</dbReference>
<organism evidence="2 3">
    <name type="scientific">Segatella copri</name>
    <dbReference type="NCBI Taxonomy" id="165179"/>
    <lineage>
        <taxon>Bacteria</taxon>
        <taxon>Pseudomonadati</taxon>
        <taxon>Bacteroidota</taxon>
        <taxon>Bacteroidia</taxon>
        <taxon>Bacteroidales</taxon>
        <taxon>Prevotellaceae</taxon>
        <taxon>Segatella</taxon>
    </lineage>
</organism>
<evidence type="ECO:0000313" key="3">
    <source>
        <dbReference type="Proteomes" id="UP000261187"/>
    </source>
</evidence>
<dbReference type="AlphaFoldDB" id="A0AA92T0S9"/>
<proteinExistence type="predicted"/>
<comment type="caution">
    <text evidence="2">The sequence shown here is derived from an EMBL/GenBank/DDBJ whole genome shotgun (WGS) entry which is preliminary data.</text>
</comment>
<name>A0AA92T0S9_9BACT</name>
<sequence>MKLFNHIYMVLAIFATLLMAACSPDDLSMGGKAYSPEELVEGKAYTVTINGNVVTLTSNIPDCTALWVTPSGRSQKPVQKLELPFAGDYEVTFGVETNGGVVYGEPYKFNLPQNDFSLLNDNKWFYLADQDYKGGQFPDAETLAAGVKKKWIPCYASFGIGQCSGPVMYALPYDPDGDGKGFTEDDKLGNVYKDILFENFKPNWDPGFQSWLIPETDPYMDSYMEFSMDAKNGCVATMYRGEAGTKGASTGSNLIGKFNMNLEEKTMPKISFSDCYAMHNVAFDEVCSNYTQDISIVELTPYMLQLATRRTNSEGNWYIIWNFVSQEVLDTKGKCIPAADKLLDVVSPKLPEYPNLATDLFTIEHNDVSYVGNKATFILDSEKPYDILWWNNSPFTYETSNANGVPSKQEMAVQNAARWKSVIGDKYNETWAPKPADAVVDNFQLSIEKITGQDFYKFSCTDCEGQELEGRMEIKDGNKLVFNKYINIIAASSDKRTIKLRTREFTVLGEDAAGQLMIGVPEAKDADGNVNTYLVACLNHKAIGGGQTGPTIVGIDATKIPDKLWTENGCLRLGFWHYGASGSGIFKDEIGKIKLKKKQTITVVFKINSGITWSATPKCALITDNKDIGGIWEPKRFEQSDAVELNTNGETTVSLTNTSGSTVTFTGTCLDLSIQLDGYGTLNGDASAVGVEIVSCTIQ</sequence>
<gene>
    <name evidence="2" type="ORF">DXC61_02185</name>
</gene>
<keyword evidence="1" id="KW-0732">Signal</keyword>
<feature type="chain" id="PRO_5041667533" evidence="1">
    <location>
        <begin position="21"/>
        <end position="699"/>
    </location>
</feature>
<accession>A0AA92T0S9</accession>
<dbReference type="RefSeq" id="WP_117692130.1">
    <property type="nucleotide sequence ID" value="NZ_QSSA01000003.1"/>
</dbReference>
<evidence type="ECO:0000313" key="2">
    <source>
        <dbReference type="EMBL" id="RGL63926.1"/>
    </source>
</evidence>